<dbReference type="Proteomes" id="UP000078227">
    <property type="component" value="Chromosome"/>
</dbReference>
<dbReference type="Gene3D" id="3.30.450.20">
    <property type="entry name" value="PAS domain"/>
    <property type="match status" value="1"/>
</dbReference>
<dbReference type="SMART" id="SM00091">
    <property type="entry name" value="PAS"/>
    <property type="match status" value="1"/>
</dbReference>
<feature type="domain" description="PAS" evidence="7">
    <location>
        <begin position="195"/>
        <end position="240"/>
    </location>
</feature>
<accession>A0AA94H250</accession>
<evidence type="ECO:0000313" key="9">
    <source>
        <dbReference type="EMBL" id="SFC11598.1"/>
    </source>
</evidence>
<dbReference type="PROSITE" id="PS50045">
    <property type="entry name" value="SIGMA54_INTERACT_4"/>
    <property type="match status" value="1"/>
</dbReference>
<dbReference type="InterPro" id="IPR003593">
    <property type="entry name" value="AAA+_ATPase"/>
</dbReference>
<dbReference type="SUPFAM" id="SSF52540">
    <property type="entry name" value="P-loop containing nucleoside triphosphate hydrolases"/>
    <property type="match status" value="1"/>
</dbReference>
<dbReference type="Pfam" id="PF25601">
    <property type="entry name" value="AAA_lid_14"/>
    <property type="match status" value="1"/>
</dbReference>
<keyword evidence="1" id="KW-0547">Nucleotide-binding</keyword>
<keyword evidence="2" id="KW-0067">ATP-binding</keyword>
<dbReference type="Pfam" id="PF00158">
    <property type="entry name" value="Sigma54_activat"/>
    <property type="match status" value="1"/>
</dbReference>
<dbReference type="SMART" id="SM00382">
    <property type="entry name" value="AAA"/>
    <property type="match status" value="1"/>
</dbReference>
<dbReference type="RefSeq" id="WP_064566473.1">
    <property type="nucleotide sequence ID" value="NZ_CP014007.2"/>
</dbReference>
<keyword evidence="10" id="KW-1185">Reference proteome</keyword>
<dbReference type="CDD" id="cd00130">
    <property type="entry name" value="PAS"/>
    <property type="match status" value="1"/>
</dbReference>
<gene>
    <name evidence="8" type="ORF">AWR26_13065</name>
    <name evidence="9" type="ORF">SAMN05216286_1650</name>
</gene>
<evidence type="ECO:0000313" key="10">
    <source>
        <dbReference type="Proteomes" id="UP000078227"/>
    </source>
</evidence>
<sequence>MNKNTLPNLALITPYPQLGEIVATQCTGIFNCHVYHGSLEKAANIARNLDAEYYDVILSRGGTAEYIEKATAIPVVKILTSTADLLKSLIPLKNHSQHIAFFNYQNYLTDVLLIAQALNITIDEFVFLSHQDMTEQLEQCRRRRYATVTGGFPVANSAKQYAMQGILIENGIESVNSALREALAIVETTKRKARDTARLEIILSSITEGIIVTNDNNEIQFFNHSAEKIFGLSAAQVIGKPVDNIIKNTRINQVLLTAAPEIRELQELDNTSIITSRVPIFMGKRCIGVVCSFTDTPQIEKAERIVRGKLKKKGLTARYTFDHILTANRDMQAIKKLAQIYARTDSPVMIYGESGTGKELFAQSMHNHSLRNHGPFVAINCAAIPESLLESELFGYEGGAFTGARREGKAGLIELAHQGTLFLDEIGELPMTIQSRLLRVLQEYEIMHIGGKEVIPVDVRIIGATNRSLEKMSEEGTFRRDLYYRLNVLPLAVPPLRERPEDIRYLAGMFLCELNAEHLLTQFLDLFSGWPWPGNVRELRFILERLALLSGEFPSSSLYELLTLTGFSLVDSARPTTVNDNVVVDLNKTTLKAIVRDIERQVIALYLRRYNNDQQKVAHHLGISKMSLWRKLQDD</sequence>
<dbReference type="Pfam" id="PF00989">
    <property type="entry name" value="PAS"/>
    <property type="match status" value="1"/>
</dbReference>
<evidence type="ECO:0000256" key="4">
    <source>
        <dbReference type="ARBA" id="ARBA00023125"/>
    </source>
</evidence>
<dbReference type="AlphaFoldDB" id="A0AA94H250"/>
<keyword evidence="3" id="KW-0805">Transcription regulation</keyword>
<keyword evidence="5" id="KW-0804">Transcription</keyword>
<dbReference type="InterPro" id="IPR000014">
    <property type="entry name" value="PAS"/>
</dbReference>
<dbReference type="Gene3D" id="3.40.50.2300">
    <property type="match status" value="1"/>
</dbReference>
<dbReference type="Pfam" id="PF02954">
    <property type="entry name" value="HTH_8"/>
    <property type="match status" value="1"/>
</dbReference>
<dbReference type="EMBL" id="FOKO01000002">
    <property type="protein sequence ID" value="SFC11598.1"/>
    <property type="molecule type" value="Genomic_DNA"/>
</dbReference>
<evidence type="ECO:0000313" key="8">
    <source>
        <dbReference type="EMBL" id="ANI83042.1"/>
    </source>
</evidence>
<organism evidence="9 11">
    <name type="scientific">Kosakonia oryzae</name>
    <dbReference type="NCBI Taxonomy" id="497725"/>
    <lineage>
        <taxon>Bacteria</taxon>
        <taxon>Pseudomonadati</taxon>
        <taxon>Pseudomonadota</taxon>
        <taxon>Gammaproteobacteria</taxon>
        <taxon>Enterobacterales</taxon>
        <taxon>Enterobacteriaceae</taxon>
        <taxon>Kosakonia</taxon>
    </lineage>
</organism>
<dbReference type="Gene3D" id="3.40.50.10660">
    <property type="entry name" value="PrpR receptor domain-like"/>
    <property type="match status" value="1"/>
</dbReference>
<dbReference type="SUPFAM" id="SSF159800">
    <property type="entry name" value="PrpR receptor domain-like"/>
    <property type="match status" value="1"/>
</dbReference>
<dbReference type="InterPro" id="IPR058031">
    <property type="entry name" value="AAA_lid_NorR"/>
</dbReference>
<dbReference type="PROSITE" id="PS50112">
    <property type="entry name" value="PAS"/>
    <property type="match status" value="1"/>
</dbReference>
<dbReference type="SUPFAM" id="SSF55785">
    <property type="entry name" value="PYP-like sensor domain (PAS domain)"/>
    <property type="match status" value="1"/>
</dbReference>
<dbReference type="InterPro" id="IPR010524">
    <property type="entry name" value="Sig_transdc_resp-reg_PrpR_N"/>
</dbReference>
<dbReference type="InterPro" id="IPR027417">
    <property type="entry name" value="P-loop_NTPase"/>
</dbReference>
<dbReference type="InterPro" id="IPR009057">
    <property type="entry name" value="Homeodomain-like_sf"/>
</dbReference>
<reference evidence="8 10" key="2">
    <citation type="submission" date="2021-03" db="EMBL/GenBank/DDBJ databases">
        <authorList>
            <person name="Li Y."/>
            <person name="Li S."/>
            <person name="Chen M."/>
            <person name="Peng G."/>
            <person name="Tan Z."/>
            <person name="An Q."/>
        </authorList>
    </citation>
    <scope>NUCLEOTIDE SEQUENCE [LARGE SCALE GENOMIC DNA]</scope>
    <source>
        <strain evidence="8 10">Ola 51</strain>
    </source>
</reference>
<dbReference type="InterPro" id="IPR002078">
    <property type="entry name" value="Sigma_54_int"/>
</dbReference>
<dbReference type="PROSITE" id="PS00675">
    <property type="entry name" value="SIGMA54_INTERACT_1"/>
    <property type="match status" value="1"/>
</dbReference>
<dbReference type="GO" id="GO:0005524">
    <property type="term" value="F:ATP binding"/>
    <property type="evidence" value="ECO:0007669"/>
    <property type="project" value="UniProtKB-KW"/>
</dbReference>
<name>A0AA94H250_9ENTR</name>
<dbReference type="Gene3D" id="1.10.8.60">
    <property type="match status" value="1"/>
</dbReference>
<dbReference type="CDD" id="cd00009">
    <property type="entry name" value="AAA"/>
    <property type="match status" value="1"/>
</dbReference>
<dbReference type="Gene3D" id="3.40.50.300">
    <property type="entry name" value="P-loop containing nucleotide triphosphate hydrolases"/>
    <property type="match status" value="1"/>
</dbReference>
<dbReference type="InterPro" id="IPR035965">
    <property type="entry name" value="PAS-like_dom_sf"/>
</dbReference>
<evidence type="ECO:0000259" key="7">
    <source>
        <dbReference type="PROSITE" id="PS50112"/>
    </source>
</evidence>
<dbReference type="EMBL" id="CP014007">
    <property type="protein sequence ID" value="ANI83042.1"/>
    <property type="molecule type" value="Genomic_DNA"/>
</dbReference>
<evidence type="ECO:0000256" key="3">
    <source>
        <dbReference type="ARBA" id="ARBA00023015"/>
    </source>
</evidence>
<evidence type="ECO:0000313" key="11">
    <source>
        <dbReference type="Proteomes" id="UP000182314"/>
    </source>
</evidence>
<evidence type="ECO:0000256" key="5">
    <source>
        <dbReference type="ARBA" id="ARBA00023163"/>
    </source>
</evidence>
<dbReference type="Proteomes" id="UP000182314">
    <property type="component" value="Unassembled WGS sequence"/>
</dbReference>
<evidence type="ECO:0000256" key="2">
    <source>
        <dbReference type="ARBA" id="ARBA00022840"/>
    </source>
</evidence>
<dbReference type="FunFam" id="3.40.50.300:FF:000006">
    <property type="entry name" value="DNA-binding transcriptional regulator NtrC"/>
    <property type="match status" value="1"/>
</dbReference>
<dbReference type="SUPFAM" id="SSF46689">
    <property type="entry name" value="Homeodomain-like"/>
    <property type="match status" value="1"/>
</dbReference>
<evidence type="ECO:0000256" key="1">
    <source>
        <dbReference type="ARBA" id="ARBA00022741"/>
    </source>
</evidence>
<dbReference type="PANTHER" id="PTHR32071">
    <property type="entry name" value="TRANSCRIPTIONAL REGULATORY PROTEIN"/>
    <property type="match status" value="1"/>
</dbReference>
<dbReference type="Pfam" id="PF06506">
    <property type="entry name" value="PrpR_N"/>
    <property type="match status" value="1"/>
</dbReference>
<dbReference type="InterPro" id="IPR013767">
    <property type="entry name" value="PAS_fold"/>
</dbReference>
<evidence type="ECO:0000259" key="6">
    <source>
        <dbReference type="PROSITE" id="PS50045"/>
    </source>
</evidence>
<dbReference type="InterPro" id="IPR025662">
    <property type="entry name" value="Sigma_54_int_dom_ATP-bd_1"/>
</dbReference>
<keyword evidence="4" id="KW-0238">DNA-binding</keyword>
<dbReference type="KEGG" id="kor:AWR26_13065"/>
<dbReference type="GO" id="GO:0000156">
    <property type="term" value="F:phosphorelay response regulator activity"/>
    <property type="evidence" value="ECO:0007669"/>
    <property type="project" value="InterPro"/>
</dbReference>
<dbReference type="GO" id="GO:0043565">
    <property type="term" value="F:sequence-specific DNA binding"/>
    <property type="evidence" value="ECO:0007669"/>
    <property type="project" value="InterPro"/>
</dbReference>
<dbReference type="Gene3D" id="1.10.10.60">
    <property type="entry name" value="Homeodomain-like"/>
    <property type="match status" value="1"/>
</dbReference>
<reference evidence="9 11" key="1">
    <citation type="submission" date="2016-10" db="EMBL/GenBank/DDBJ databases">
        <authorList>
            <person name="Varghese N."/>
            <person name="Submissions S."/>
        </authorList>
    </citation>
    <scope>NUCLEOTIDE SEQUENCE [LARGE SCALE GENOMIC DNA]</scope>
    <source>
        <strain evidence="9 11">CGMCC 1.7012</strain>
    </source>
</reference>
<protein>
    <submittedName>
        <fullName evidence="9">PAS domain S-box-containing protein</fullName>
    </submittedName>
    <submittedName>
        <fullName evidence="8">Sigma 54-interacting transcriptional regulator</fullName>
    </submittedName>
</protein>
<proteinExistence type="predicted"/>
<dbReference type="GO" id="GO:0006355">
    <property type="term" value="P:regulation of DNA-templated transcription"/>
    <property type="evidence" value="ECO:0007669"/>
    <property type="project" value="InterPro"/>
</dbReference>
<feature type="domain" description="Sigma-54 factor interaction" evidence="6">
    <location>
        <begin position="324"/>
        <end position="548"/>
    </location>
</feature>
<dbReference type="InterPro" id="IPR002197">
    <property type="entry name" value="HTH_Fis"/>
</dbReference>
<dbReference type="NCBIfam" id="TIGR00229">
    <property type="entry name" value="sensory_box"/>
    <property type="match status" value="1"/>
</dbReference>